<dbReference type="InterPro" id="IPR012337">
    <property type="entry name" value="RNaseH-like_sf"/>
</dbReference>
<keyword evidence="7" id="KW-0479">Metal-binding</keyword>
<organism evidence="12 13">
    <name type="scientific">Acidaminobacter hydrogenoformans DSM 2784</name>
    <dbReference type="NCBI Taxonomy" id="1120920"/>
    <lineage>
        <taxon>Bacteria</taxon>
        <taxon>Bacillati</taxon>
        <taxon>Bacillota</taxon>
        <taxon>Clostridia</taxon>
        <taxon>Peptostreptococcales</taxon>
        <taxon>Acidaminobacteraceae</taxon>
        <taxon>Acidaminobacter</taxon>
    </lineage>
</organism>
<dbReference type="PANTHER" id="PTHR10642:SF26">
    <property type="entry name" value="RIBONUCLEASE H1"/>
    <property type="match status" value="1"/>
</dbReference>
<evidence type="ECO:0000256" key="6">
    <source>
        <dbReference type="ARBA" id="ARBA00022722"/>
    </source>
</evidence>
<dbReference type="GO" id="GO:0003676">
    <property type="term" value="F:nucleic acid binding"/>
    <property type="evidence" value="ECO:0007669"/>
    <property type="project" value="InterPro"/>
</dbReference>
<keyword evidence="6" id="KW-0540">Nuclease</keyword>
<dbReference type="InterPro" id="IPR022892">
    <property type="entry name" value="RNaseHI"/>
</dbReference>
<dbReference type="Proteomes" id="UP000199208">
    <property type="component" value="Unassembled WGS sequence"/>
</dbReference>
<dbReference type="RefSeq" id="WP_092590401.1">
    <property type="nucleotide sequence ID" value="NZ_FMWL01000006.1"/>
</dbReference>
<dbReference type="Pfam" id="PF00075">
    <property type="entry name" value="RNase_H"/>
    <property type="match status" value="1"/>
</dbReference>
<dbReference type="PROSITE" id="PS50879">
    <property type="entry name" value="RNASE_H_1"/>
    <property type="match status" value="1"/>
</dbReference>
<accession>A0A1G5RYM8</accession>
<evidence type="ECO:0000256" key="5">
    <source>
        <dbReference type="ARBA" id="ARBA00012180"/>
    </source>
</evidence>
<dbReference type="Gene3D" id="3.30.420.10">
    <property type="entry name" value="Ribonuclease H-like superfamily/Ribonuclease H"/>
    <property type="match status" value="1"/>
</dbReference>
<keyword evidence="13" id="KW-1185">Reference proteome</keyword>
<keyword evidence="9" id="KW-0378">Hydrolase</keyword>
<dbReference type="AlphaFoldDB" id="A0A1G5RYM8"/>
<comment type="subunit">
    <text evidence="4">Monomer.</text>
</comment>
<dbReference type="CDD" id="cd09278">
    <property type="entry name" value="RNase_HI_prokaryote_like"/>
    <property type="match status" value="1"/>
</dbReference>
<evidence type="ECO:0000256" key="8">
    <source>
        <dbReference type="ARBA" id="ARBA00022759"/>
    </source>
</evidence>
<dbReference type="EMBL" id="FMWL01000006">
    <property type="protein sequence ID" value="SCZ79163.1"/>
    <property type="molecule type" value="Genomic_DNA"/>
</dbReference>
<evidence type="ECO:0000256" key="3">
    <source>
        <dbReference type="ARBA" id="ARBA00005300"/>
    </source>
</evidence>
<dbReference type="GO" id="GO:0046872">
    <property type="term" value="F:metal ion binding"/>
    <property type="evidence" value="ECO:0007669"/>
    <property type="project" value="UniProtKB-KW"/>
</dbReference>
<proteinExistence type="inferred from homology"/>
<comment type="cofactor">
    <cofactor evidence="2">
        <name>Mg(2+)</name>
        <dbReference type="ChEBI" id="CHEBI:18420"/>
    </cofactor>
</comment>
<evidence type="ECO:0000256" key="7">
    <source>
        <dbReference type="ARBA" id="ARBA00022723"/>
    </source>
</evidence>
<sequence>MKLVTIHTDGGCAGNQSEQNFGGWGALLEYNDNVKTLHGGEINTTNNRMEMTAVLEALRALKSRDLQLEIYSDSAYLVNCFRERWYDKWRLNGWMNASRQPVENRDLWEALLPLVESFAKVEFFKIKGHLSLNKPAEIRKWKEKIERYNGRTYTDSAFRHLLEMNAKVDALANQGIDEVRTQTEQA</sequence>
<dbReference type="InterPro" id="IPR002156">
    <property type="entry name" value="RNaseH_domain"/>
</dbReference>
<dbReference type="InterPro" id="IPR050092">
    <property type="entry name" value="RNase_H"/>
</dbReference>
<evidence type="ECO:0000313" key="12">
    <source>
        <dbReference type="EMBL" id="SCZ79163.1"/>
    </source>
</evidence>
<dbReference type="GO" id="GO:0043137">
    <property type="term" value="P:DNA replication, removal of RNA primer"/>
    <property type="evidence" value="ECO:0007669"/>
    <property type="project" value="TreeGrafter"/>
</dbReference>
<name>A0A1G5RYM8_9FIRM</name>
<evidence type="ECO:0000256" key="9">
    <source>
        <dbReference type="ARBA" id="ARBA00022801"/>
    </source>
</evidence>
<evidence type="ECO:0000256" key="1">
    <source>
        <dbReference type="ARBA" id="ARBA00000077"/>
    </source>
</evidence>
<comment type="similarity">
    <text evidence="3">Belongs to the RNase H family.</text>
</comment>
<feature type="domain" description="RNase H type-1" evidence="11">
    <location>
        <begin position="1"/>
        <end position="177"/>
    </location>
</feature>
<keyword evidence="10" id="KW-0460">Magnesium</keyword>
<dbReference type="EC" id="3.1.26.4" evidence="5"/>
<dbReference type="STRING" id="1120920.SAMN03080599_01625"/>
<dbReference type="GO" id="GO:0004523">
    <property type="term" value="F:RNA-DNA hybrid ribonuclease activity"/>
    <property type="evidence" value="ECO:0007669"/>
    <property type="project" value="UniProtKB-EC"/>
</dbReference>
<evidence type="ECO:0000259" key="11">
    <source>
        <dbReference type="PROSITE" id="PS50879"/>
    </source>
</evidence>
<dbReference type="InterPro" id="IPR036397">
    <property type="entry name" value="RNaseH_sf"/>
</dbReference>
<dbReference type="PANTHER" id="PTHR10642">
    <property type="entry name" value="RIBONUCLEASE H1"/>
    <property type="match status" value="1"/>
</dbReference>
<evidence type="ECO:0000256" key="10">
    <source>
        <dbReference type="ARBA" id="ARBA00022842"/>
    </source>
</evidence>
<reference evidence="12 13" key="1">
    <citation type="submission" date="2016-10" db="EMBL/GenBank/DDBJ databases">
        <authorList>
            <person name="de Groot N.N."/>
        </authorList>
    </citation>
    <scope>NUCLEOTIDE SEQUENCE [LARGE SCALE GENOMIC DNA]</scope>
    <source>
        <strain evidence="12 13">DSM 2784</strain>
    </source>
</reference>
<evidence type="ECO:0000256" key="2">
    <source>
        <dbReference type="ARBA" id="ARBA00001946"/>
    </source>
</evidence>
<keyword evidence="8" id="KW-0255">Endonuclease</keyword>
<protein>
    <recommendedName>
        <fullName evidence="5">ribonuclease H</fullName>
        <ecNumber evidence="5">3.1.26.4</ecNumber>
    </recommendedName>
</protein>
<gene>
    <name evidence="12" type="ORF">SAMN03080599_01625</name>
</gene>
<comment type="catalytic activity">
    <reaction evidence="1">
        <text>Endonucleolytic cleavage to 5'-phosphomonoester.</text>
        <dbReference type="EC" id="3.1.26.4"/>
    </reaction>
</comment>
<dbReference type="SUPFAM" id="SSF53098">
    <property type="entry name" value="Ribonuclease H-like"/>
    <property type="match status" value="1"/>
</dbReference>
<dbReference type="OrthoDB" id="7845843at2"/>
<evidence type="ECO:0000313" key="13">
    <source>
        <dbReference type="Proteomes" id="UP000199208"/>
    </source>
</evidence>
<evidence type="ECO:0000256" key="4">
    <source>
        <dbReference type="ARBA" id="ARBA00011245"/>
    </source>
</evidence>